<dbReference type="InterPro" id="IPR053828">
    <property type="entry name" value="Nucleosidase_C"/>
</dbReference>
<dbReference type="InterPro" id="IPR014485">
    <property type="entry name" value="Pesterase_C1039"/>
</dbReference>
<proteinExistence type="predicted"/>
<feature type="signal peptide" evidence="1">
    <location>
        <begin position="1"/>
        <end position="18"/>
    </location>
</feature>
<dbReference type="GO" id="GO:0005829">
    <property type="term" value="C:cytosol"/>
    <property type="evidence" value="ECO:0007669"/>
    <property type="project" value="TreeGrafter"/>
</dbReference>
<dbReference type="CDD" id="cd07407">
    <property type="entry name" value="MPP_YHR202W_N"/>
    <property type="match status" value="1"/>
</dbReference>
<evidence type="ECO:0000313" key="3">
    <source>
        <dbReference type="EMBL" id="PSN64385.1"/>
    </source>
</evidence>
<sequence length="685" mass="75266">MRPLVPGVFAAVSAVVSACGGDHSCYGPLKDDVVLTRLVPRMQPDAQNATSGPKGPLEWGQINFLHTTDTHGWLEGHIKEQNYGADWGDYVSFTKHMKQKARKLGVDLLLIDTGDLHDGAGLSDATSPNGNISNAIFENVDYDLLAIGNHELYVTEIAYETFNNFSKVYGDRYLTSNVQIINPATGQYEYIGHQYRYFTTEQGLRIMAFGVLFDFKGNSNVSKVITAAEMVQQSWFKEAVNSTKPIDLFVVIGHNAARATDSTSTMGTVFSAIRNARPDTPIQIFGGHTHIRDFMVYDNKATGIESGRYCETLGWVAMSGIKSKTCKAKQNPKGVPHPTRSAVHVSSTATGSSVAHLPSSTTPSDVRYARRYLDWNRLTFAYHAEGSQPYASFDTQKGKAVTNEITAQRTKLNLTSLYGCAPQTYCMYCKPFLEDGNIFQLLQTALATVVVNETRKDTPRLIIINTGSVRFDLAKGPFTYDDSFIVSPFADAFQYLADVPYEQASKVIDILNAGPFQKKRRDLETADSGFNPILADRDTCIDPPLTFLNDGPTRRSMQGGRLIRRQSTDATAGYTTTDDFGTDGDDTVHSVIPHYNQPNDLQANASFPADGSTPETVDLVFLDFVSSYIINALNQPDVGGSYSQSQVSYYMDKSFTTNSYLPAYAKIAWEDNVPDCPVGTGIGSS</sequence>
<dbReference type="EMBL" id="KZ678138">
    <property type="protein sequence ID" value="PSN64385.1"/>
    <property type="molecule type" value="Genomic_DNA"/>
</dbReference>
<dbReference type="PANTHER" id="PTHR11575:SF22">
    <property type="entry name" value="ADL392WP"/>
    <property type="match status" value="1"/>
</dbReference>
<accession>A0A2T2NG24</accession>
<name>A0A2T2NG24_CORCC</name>
<dbReference type="Gene3D" id="3.60.21.10">
    <property type="match status" value="1"/>
</dbReference>
<dbReference type="PROSITE" id="PS51257">
    <property type="entry name" value="PROKAR_LIPOPROTEIN"/>
    <property type="match status" value="1"/>
</dbReference>
<dbReference type="Gene3D" id="3.90.780.10">
    <property type="entry name" value="5'-Nucleotidase, C-terminal domain"/>
    <property type="match status" value="2"/>
</dbReference>
<dbReference type="STRING" id="1448308.A0A2T2NG24"/>
<dbReference type="InterPro" id="IPR006179">
    <property type="entry name" value="5_nucleotidase/apyrase"/>
</dbReference>
<dbReference type="InterPro" id="IPR029052">
    <property type="entry name" value="Metallo-depent_PP-like"/>
</dbReference>
<dbReference type="Proteomes" id="UP000240883">
    <property type="component" value="Unassembled WGS sequence"/>
</dbReference>
<gene>
    <name evidence="3" type="ORF">BS50DRAFT_575825</name>
</gene>
<feature type="domain" description="Putative 5'-nucleotidase C-terminal" evidence="2">
    <location>
        <begin position="424"/>
        <end position="630"/>
    </location>
</feature>
<organism evidence="3 4">
    <name type="scientific">Corynespora cassiicola Philippines</name>
    <dbReference type="NCBI Taxonomy" id="1448308"/>
    <lineage>
        <taxon>Eukaryota</taxon>
        <taxon>Fungi</taxon>
        <taxon>Dikarya</taxon>
        <taxon>Ascomycota</taxon>
        <taxon>Pezizomycotina</taxon>
        <taxon>Dothideomycetes</taxon>
        <taxon>Pleosporomycetidae</taxon>
        <taxon>Pleosporales</taxon>
        <taxon>Corynesporascaceae</taxon>
        <taxon>Corynespora</taxon>
    </lineage>
</organism>
<reference evidence="3 4" key="1">
    <citation type="journal article" date="2018" name="Front. Microbiol.">
        <title>Genome-Wide Analysis of Corynespora cassiicola Leaf Fall Disease Putative Effectors.</title>
        <authorList>
            <person name="Lopez D."/>
            <person name="Ribeiro S."/>
            <person name="Label P."/>
            <person name="Fumanal B."/>
            <person name="Venisse J.S."/>
            <person name="Kohler A."/>
            <person name="de Oliveira R.R."/>
            <person name="Labutti K."/>
            <person name="Lipzen A."/>
            <person name="Lail K."/>
            <person name="Bauer D."/>
            <person name="Ohm R.A."/>
            <person name="Barry K.W."/>
            <person name="Spatafora J."/>
            <person name="Grigoriev I.V."/>
            <person name="Martin F.M."/>
            <person name="Pujade-Renaud V."/>
        </authorList>
    </citation>
    <scope>NUCLEOTIDE SEQUENCE [LARGE SCALE GENOMIC DNA]</scope>
    <source>
        <strain evidence="3 4">Philippines</strain>
    </source>
</reference>
<feature type="chain" id="PRO_5015510758" description="Putative 5'-nucleotidase C-terminal domain-containing protein" evidence="1">
    <location>
        <begin position="19"/>
        <end position="685"/>
    </location>
</feature>
<keyword evidence="4" id="KW-1185">Reference proteome</keyword>
<dbReference type="SUPFAM" id="SSF56300">
    <property type="entry name" value="Metallo-dependent phosphatases"/>
    <property type="match status" value="1"/>
</dbReference>
<dbReference type="Pfam" id="PF21953">
    <property type="entry name" value="NadN_nucleosid_C"/>
    <property type="match status" value="1"/>
</dbReference>
<dbReference type="AlphaFoldDB" id="A0A2T2NG24"/>
<protein>
    <recommendedName>
        <fullName evidence="2">Putative 5'-nucleotidase C-terminal domain-containing protein</fullName>
    </recommendedName>
</protein>
<keyword evidence="1" id="KW-0732">Signal</keyword>
<dbReference type="InterPro" id="IPR041823">
    <property type="entry name" value="YHR202W_N"/>
</dbReference>
<dbReference type="GO" id="GO:0009166">
    <property type="term" value="P:nucleotide catabolic process"/>
    <property type="evidence" value="ECO:0007669"/>
    <property type="project" value="InterPro"/>
</dbReference>
<dbReference type="OrthoDB" id="7722975at2759"/>
<dbReference type="PIRSF" id="PIRSF017316">
    <property type="entry name" value="Pesterase_C1039"/>
    <property type="match status" value="1"/>
</dbReference>
<dbReference type="InterPro" id="IPR036907">
    <property type="entry name" value="5'-Nucleotdase_C_sf"/>
</dbReference>
<dbReference type="PANTHER" id="PTHR11575">
    <property type="entry name" value="5'-NUCLEOTIDASE-RELATED"/>
    <property type="match status" value="1"/>
</dbReference>
<evidence type="ECO:0000313" key="4">
    <source>
        <dbReference type="Proteomes" id="UP000240883"/>
    </source>
</evidence>
<dbReference type="SUPFAM" id="SSF55816">
    <property type="entry name" value="5'-nucleotidase (syn. UDP-sugar hydrolase), C-terminal domain"/>
    <property type="match status" value="1"/>
</dbReference>
<evidence type="ECO:0000259" key="2">
    <source>
        <dbReference type="Pfam" id="PF21953"/>
    </source>
</evidence>
<evidence type="ECO:0000256" key="1">
    <source>
        <dbReference type="SAM" id="SignalP"/>
    </source>
</evidence>
<dbReference type="GO" id="GO:0016787">
    <property type="term" value="F:hydrolase activity"/>
    <property type="evidence" value="ECO:0007669"/>
    <property type="project" value="InterPro"/>
</dbReference>